<sequence length="128" mass="14120">MTYLQLAYLHLATVVPAFFIGTFLLVNRKGTPSHRLLGKFYMVLMLVTAVITLFMPAMVGPSLLGHFGFIHLFSVLVLYEVPVAYISARNGNLKRHRGNMIGVYVGGLLVAGAFAFTPGRLLHTWLIA</sequence>
<dbReference type="OrthoDB" id="9815686at2"/>
<feature type="transmembrane region" description="Helical" evidence="1">
    <location>
        <begin position="63"/>
        <end position="86"/>
    </location>
</feature>
<keyword evidence="1" id="KW-1133">Transmembrane helix</keyword>
<gene>
    <name evidence="2" type="ORF">F0U83_07745</name>
</gene>
<evidence type="ECO:0000256" key="1">
    <source>
        <dbReference type="SAM" id="Phobius"/>
    </source>
</evidence>
<feature type="transmembrane region" description="Helical" evidence="1">
    <location>
        <begin position="6"/>
        <end position="26"/>
    </location>
</feature>
<reference evidence="2 3" key="1">
    <citation type="journal article" date="2019" name="Biochem. Eng. J.">
        <title>Metabolic engineering of the marine bacteria Neptunomonas concharum for the production of acetoin and meso-2,3-butanediol from acetate.</title>
        <authorList>
            <person name="Li W."/>
            <person name="Pu N."/>
            <person name="Liu C.-X."/>
            <person name="Yuan Q.-P."/>
            <person name="Li Z.-J."/>
        </authorList>
    </citation>
    <scope>NUCLEOTIDE SEQUENCE [LARGE SCALE GENOMIC DNA]</scope>
    <source>
        <strain evidence="2 3">JCM17730</strain>
    </source>
</reference>
<dbReference type="EMBL" id="CP043869">
    <property type="protein sequence ID" value="QEQ96612.1"/>
    <property type="molecule type" value="Genomic_DNA"/>
</dbReference>
<keyword evidence="1" id="KW-0472">Membrane</keyword>
<feature type="transmembrane region" description="Helical" evidence="1">
    <location>
        <begin position="98"/>
        <end position="116"/>
    </location>
</feature>
<name>A0A5P1RBE7_9GAMM</name>
<dbReference type="KEGG" id="ncu:F0U83_07745"/>
<keyword evidence="1" id="KW-0812">Transmembrane</keyword>
<organism evidence="2 3">
    <name type="scientific">Neptunomonas concharum</name>
    <dbReference type="NCBI Taxonomy" id="1031538"/>
    <lineage>
        <taxon>Bacteria</taxon>
        <taxon>Pseudomonadati</taxon>
        <taxon>Pseudomonadota</taxon>
        <taxon>Gammaproteobacteria</taxon>
        <taxon>Oceanospirillales</taxon>
        <taxon>Oceanospirillaceae</taxon>
        <taxon>Neptunomonas</taxon>
    </lineage>
</organism>
<keyword evidence="3" id="KW-1185">Reference proteome</keyword>
<dbReference type="Proteomes" id="UP000324760">
    <property type="component" value="Chromosome"/>
</dbReference>
<dbReference type="AlphaFoldDB" id="A0A5P1RBE7"/>
<proteinExistence type="predicted"/>
<dbReference type="InterPro" id="IPR018750">
    <property type="entry name" value="DUF2306_membrane"/>
</dbReference>
<accession>A0A5P1RBE7</accession>
<evidence type="ECO:0000313" key="2">
    <source>
        <dbReference type="EMBL" id="QEQ96612.1"/>
    </source>
</evidence>
<dbReference type="RefSeq" id="WP_138987223.1">
    <property type="nucleotide sequence ID" value="NZ_CP043869.1"/>
</dbReference>
<evidence type="ECO:0000313" key="3">
    <source>
        <dbReference type="Proteomes" id="UP000324760"/>
    </source>
</evidence>
<dbReference type="Pfam" id="PF10067">
    <property type="entry name" value="DUF2306"/>
    <property type="match status" value="1"/>
</dbReference>
<feature type="transmembrane region" description="Helical" evidence="1">
    <location>
        <begin position="38"/>
        <end position="57"/>
    </location>
</feature>
<protein>
    <submittedName>
        <fullName evidence="2">DUF2306 domain-containing protein</fullName>
    </submittedName>
</protein>